<protein>
    <recommendedName>
        <fullName evidence="3">RING-type domain-containing protein</fullName>
    </recommendedName>
</protein>
<keyword evidence="2" id="KW-1185">Reference proteome</keyword>
<organism evidence="1 2">
    <name type="scientific">Stylonychia lemnae</name>
    <name type="common">Ciliate</name>
    <dbReference type="NCBI Taxonomy" id="5949"/>
    <lineage>
        <taxon>Eukaryota</taxon>
        <taxon>Sar</taxon>
        <taxon>Alveolata</taxon>
        <taxon>Ciliophora</taxon>
        <taxon>Intramacronucleata</taxon>
        <taxon>Spirotrichea</taxon>
        <taxon>Stichotrichia</taxon>
        <taxon>Sporadotrichida</taxon>
        <taxon>Oxytrichidae</taxon>
        <taxon>Stylonychinae</taxon>
        <taxon>Stylonychia</taxon>
    </lineage>
</organism>
<accession>A0A078AV36</accession>
<dbReference type="EMBL" id="CCKQ01014496">
    <property type="protein sequence ID" value="CDW86260.1"/>
    <property type="molecule type" value="Genomic_DNA"/>
</dbReference>
<evidence type="ECO:0000313" key="1">
    <source>
        <dbReference type="EMBL" id="CDW86260.1"/>
    </source>
</evidence>
<dbReference type="AlphaFoldDB" id="A0A078AV36"/>
<dbReference type="InParanoid" id="A0A078AV36"/>
<dbReference type="Proteomes" id="UP000039865">
    <property type="component" value="Unassembled WGS sequence"/>
</dbReference>
<reference evidence="1 2" key="1">
    <citation type="submission" date="2014-06" db="EMBL/GenBank/DDBJ databases">
        <authorList>
            <person name="Swart Estienne"/>
        </authorList>
    </citation>
    <scope>NUCLEOTIDE SEQUENCE [LARGE SCALE GENOMIC DNA]</scope>
    <source>
        <strain evidence="1 2">130c</strain>
    </source>
</reference>
<proteinExistence type="predicted"/>
<gene>
    <name evidence="1" type="primary">Contig19596.g20780</name>
    <name evidence="1" type="ORF">STYLEM_15353</name>
</gene>
<name>A0A078AV36_STYLE</name>
<evidence type="ECO:0008006" key="3">
    <source>
        <dbReference type="Google" id="ProtNLM"/>
    </source>
</evidence>
<evidence type="ECO:0000313" key="2">
    <source>
        <dbReference type="Proteomes" id="UP000039865"/>
    </source>
</evidence>
<sequence>MPCPASIYEDNQGDNMNDFYLNSSRRSFENQDLNLSRSSMRDSNKKLHEYVEQMITIDKNEANMLGLVPANDLQKSTYSENKDLALINEQPSEQEHSTLNQMNLINQFGSKQIENNCESSELNSAMNDAEIKSNFPINNIEENQNQSQINNVSQISIVPSPQIGPQKQISKNLTSRKSNVQQMKTISEKPEIGRKIFHNQKFPKQEKSEISGRKSDYQQRRFNTQILAEKQQSKNETNPQFKPKRNACEICKVEFKIYDPQMQMMCGHRCHPKCVKDLIGQKNQTKIGEVIRKQNPILSNQSEKENQGNYQNNNHFIKPKLIKGEKFDAKSLFQSVKCDDCSKQQ</sequence>
<dbReference type="SUPFAM" id="SSF57850">
    <property type="entry name" value="RING/U-box"/>
    <property type="match status" value="1"/>
</dbReference>